<evidence type="ECO:0000313" key="1">
    <source>
        <dbReference type="EMBL" id="OEY73508.1"/>
    </source>
</evidence>
<dbReference type="RefSeq" id="WP_070053206.1">
    <property type="nucleotide sequence ID" value="NZ_FVZF01000013.1"/>
</dbReference>
<dbReference type="NCBIfam" id="TIGR02436">
    <property type="entry name" value="four helix bundle protein"/>
    <property type="match status" value="1"/>
</dbReference>
<accession>A0A2N0U0L3</accession>
<dbReference type="AlphaFoldDB" id="A0A2N0U0L3"/>
<dbReference type="CDD" id="cd16377">
    <property type="entry name" value="23S_rRNA_IVP_like"/>
    <property type="match status" value="1"/>
</dbReference>
<dbReference type="InterPro" id="IPR036583">
    <property type="entry name" value="23S_rRNA_IVS_sf"/>
</dbReference>
<name>A0A2N0U0L3_9FLAO</name>
<dbReference type="OrthoDB" id="9811959at2"/>
<dbReference type="Pfam" id="PF05635">
    <property type="entry name" value="23S_rRNA_IVP"/>
    <property type="match status" value="1"/>
</dbReference>
<gene>
    <name evidence="2" type="ORF">APR40_08600</name>
    <name evidence="1" type="ORF">BHS39_08605</name>
</gene>
<evidence type="ECO:0000313" key="4">
    <source>
        <dbReference type="Proteomes" id="UP000232533"/>
    </source>
</evidence>
<dbReference type="Proteomes" id="UP000232533">
    <property type="component" value="Unassembled WGS sequence"/>
</dbReference>
<dbReference type="EMBL" id="LKTR01000007">
    <property type="protein sequence ID" value="PKD20544.1"/>
    <property type="molecule type" value="Genomic_DNA"/>
</dbReference>
<proteinExistence type="predicted"/>
<dbReference type="PANTHER" id="PTHR38471">
    <property type="entry name" value="FOUR HELIX BUNDLE PROTEIN"/>
    <property type="match status" value="1"/>
</dbReference>
<comment type="caution">
    <text evidence="2">The sequence shown here is derived from an EMBL/GenBank/DDBJ whole genome shotgun (WGS) entry which is preliminary data.</text>
</comment>
<organism evidence="2 4">
    <name type="scientific">Salegentibacter salarius</name>
    <dbReference type="NCBI Taxonomy" id="435906"/>
    <lineage>
        <taxon>Bacteria</taxon>
        <taxon>Pseudomonadati</taxon>
        <taxon>Bacteroidota</taxon>
        <taxon>Flavobacteriia</taxon>
        <taxon>Flavobacteriales</taxon>
        <taxon>Flavobacteriaceae</taxon>
        <taxon>Salegentibacter</taxon>
    </lineage>
</organism>
<evidence type="ECO:0000313" key="3">
    <source>
        <dbReference type="Proteomes" id="UP000176009"/>
    </source>
</evidence>
<sequence length="124" mass="14359">MSFKTLYAYQKAFDLAMEVFKLSKTFPTEERFALSNQIIRSSRSVCSAIAEAYRKREYPKYFTNKLTDADSENAETQLWLDFAEACNYLPEKHKIVLQSQSEEVGKLINYMKNNPGKFGVKTDC</sequence>
<dbReference type="Proteomes" id="UP000176009">
    <property type="component" value="Unassembled WGS sequence"/>
</dbReference>
<reference evidence="1 3" key="2">
    <citation type="submission" date="2016-09" db="EMBL/GenBank/DDBJ databases">
        <title>Genome Sequence of Salegentibacter salarius,Isolated from a Marine Solar Saltern of the Yellow Sea in South Korea.</title>
        <authorList>
            <person name="Zheng Q."/>
            <person name="Liu Y."/>
        </authorList>
    </citation>
    <scope>NUCLEOTIDE SEQUENCE [LARGE SCALE GENOMIC DNA]</scope>
    <source>
        <strain evidence="1 3">KCTC 12974</strain>
    </source>
</reference>
<dbReference type="PANTHER" id="PTHR38471:SF2">
    <property type="entry name" value="FOUR HELIX BUNDLE PROTEIN"/>
    <property type="match status" value="1"/>
</dbReference>
<protein>
    <submittedName>
        <fullName evidence="2">Four helix bundle protein</fullName>
    </submittedName>
</protein>
<dbReference type="SUPFAM" id="SSF158446">
    <property type="entry name" value="IVS-encoded protein-like"/>
    <property type="match status" value="1"/>
</dbReference>
<dbReference type="EMBL" id="MJBR01000005">
    <property type="protein sequence ID" value="OEY73508.1"/>
    <property type="molecule type" value="Genomic_DNA"/>
</dbReference>
<reference evidence="2 4" key="1">
    <citation type="submission" date="2015-10" db="EMBL/GenBank/DDBJ databases">
        <title>Draft genome sequence of Salegentibacter salinarum KCTC 12975.</title>
        <authorList>
            <person name="Lin W."/>
            <person name="Zheng Q."/>
        </authorList>
    </citation>
    <scope>NUCLEOTIDE SEQUENCE [LARGE SCALE GENOMIC DNA]</scope>
    <source>
        <strain evidence="2 4">KCTC 12974</strain>
    </source>
</reference>
<keyword evidence="3" id="KW-1185">Reference proteome</keyword>
<evidence type="ECO:0000313" key="2">
    <source>
        <dbReference type="EMBL" id="PKD20544.1"/>
    </source>
</evidence>
<dbReference type="InterPro" id="IPR012657">
    <property type="entry name" value="23S_rRNA-intervening_sequence"/>
</dbReference>
<dbReference type="Gene3D" id="1.20.1440.60">
    <property type="entry name" value="23S rRNA-intervening sequence"/>
    <property type="match status" value="1"/>
</dbReference>